<comment type="caution">
    <text evidence="1">The sequence shown here is derived from an EMBL/GenBank/DDBJ whole genome shotgun (WGS) entry which is preliminary data.</text>
</comment>
<name>A0A9D2DF64_9BACT</name>
<dbReference type="Pfam" id="PF13704">
    <property type="entry name" value="Glyco_tranf_2_4"/>
    <property type="match status" value="1"/>
</dbReference>
<proteinExistence type="predicted"/>
<reference evidence="1" key="2">
    <citation type="submission" date="2021-04" db="EMBL/GenBank/DDBJ databases">
        <authorList>
            <person name="Gilroy R."/>
        </authorList>
    </citation>
    <scope>NUCLEOTIDE SEQUENCE</scope>
    <source>
        <strain evidence="1">ChiHjej11B10-19426</strain>
    </source>
</reference>
<evidence type="ECO:0000313" key="2">
    <source>
        <dbReference type="Proteomes" id="UP000824014"/>
    </source>
</evidence>
<dbReference type="EMBL" id="DXCC01000032">
    <property type="protein sequence ID" value="HIZ15907.1"/>
    <property type="molecule type" value="Genomic_DNA"/>
</dbReference>
<gene>
    <name evidence="1" type="ORF">H9816_08400</name>
</gene>
<organism evidence="1 2">
    <name type="scientific">Candidatus Tidjanibacter faecipullorum</name>
    <dbReference type="NCBI Taxonomy" id="2838766"/>
    <lineage>
        <taxon>Bacteria</taxon>
        <taxon>Pseudomonadati</taxon>
        <taxon>Bacteroidota</taxon>
        <taxon>Bacteroidia</taxon>
        <taxon>Bacteroidales</taxon>
        <taxon>Rikenellaceae</taxon>
        <taxon>Tidjanibacter</taxon>
    </lineage>
</organism>
<sequence>MKNICAVTMVRNDDFFLRKWIAYYGAQLGEENLYVFLDGKDQPVPEWCGRANVVACERKAGNVARADRLRIDFLSARAAELLDRYDLVIGTDVDEFLVVDPAVGKPLRAYLSEIRCAPCVSGLGLDIGQHLELEQPIDPSRPFLEQRRFAFLYSRYTKASVISRPVAWGSGFHRVRHHNYRIDPNLYLVHFGCVDYNRLKERSGDQGRLAEGWAKHFAKRARTIRIVTEHKASRWERTVPWVRRMQRLCRPIFALNKPTTFGIKWVVEIPERFRNLV</sequence>
<dbReference type="Proteomes" id="UP000824014">
    <property type="component" value="Unassembled WGS sequence"/>
</dbReference>
<dbReference type="AlphaFoldDB" id="A0A9D2DF64"/>
<accession>A0A9D2DF64</accession>
<evidence type="ECO:0000313" key="1">
    <source>
        <dbReference type="EMBL" id="HIZ15907.1"/>
    </source>
</evidence>
<reference evidence="1" key="1">
    <citation type="journal article" date="2021" name="PeerJ">
        <title>Extensive microbial diversity within the chicken gut microbiome revealed by metagenomics and culture.</title>
        <authorList>
            <person name="Gilroy R."/>
            <person name="Ravi A."/>
            <person name="Getino M."/>
            <person name="Pursley I."/>
            <person name="Horton D.L."/>
            <person name="Alikhan N.F."/>
            <person name="Baker D."/>
            <person name="Gharbi K."/>
            <person name="Hall N."/>
            <person name="Watson M."/>
            <person name="Adriaenssens E.M."/>
            <person name="Foster-Nyarko E."/>
            <person name="Jarju S."/>
            <person name="Secka A."/>
            <person name="Antonio M."/>
            <person name="Oren A."/>
            <person name="Chaudhuri R.R."/>
            <person name="La Ragione R."/>
            <person name="Hildebrand F."/>
            <person name="Pallen M.J."/>
        </authorList>
    </citation>
    <scope>NUCLEOTIDE SEQUENCE</scope>
    <source>
        <strain evidence="1">ChiHjej11B10-19426</strain>
    </source>
</reference>
<protein>
    <submittedName>
        <fullName evidence="1">Glycosyltransferase family 2 protein</fullName>
    </submittedName>
</protein>